<feature type="signal peptide" evidence="1">
    <location>
        <begin position="1"/>
        <end position="21"/>
    </location>
</feature>
<proteinExistence type="predicted"/>
<evidence type="ECO:0000256" key="1">
    <source>
        <dbReference type="SAM" id="SignalP"/>
    </source>
</evidence>
<name>A0A9D1DV15_9FIRM</name>
<protein>
    <recommendedName>
        <fullName evidence="4">Lipoprotein</fullName>
    </recommendedName>
</protein>
<feature type="chain" id="PRO_5038558445" description="Lipoprotein" evidence="1">
    <location>
        <begin position="22"/>
        <end position="126"/>
    </location>
</feature>
<organism evidence="2 3">
    <name type="scientific">Candidatus Onthousia excrementipullorum</name>
    <dbReference type="NCBI Taxonomy" id="2840884"/>
    <lineage>
        <taxon>Bacteria</taxon>
        <taxon>Bacillati</taxon>
        <taxon>Bacillota</taxon>
        <taxon>Bacilli</taxon>
        <taxon>Candidatus Onthousia</taxon>
    </lineage>
</organism>
<reference evidence="2" key="2">
    <citation type="journal article" date="2021" name="PeerJ">
        <title>Extensive microbial diversity within the chicken gut microbiome revealed by metagenomics and culture.</title>
        <authorList>
            <person name="Gilroy R."/>
            <person name="Ravi A."/>
            <person name="Getino M."/>
            <person name="Pursley I."/>
            <person name="Horton D.L."/>
            <person name="Alikhan N.F."/>
            <person name="Baker D."/>
            <person name="Gharbi K."/>
            <person name="Hall N."/>
            <person name="Watson M."/>
            <person name="Adriaenssens E.M."/>
            <person name="Foster-Nyarko E."/>
            <person name="Jarju S."/>
            <person name="Secka A."/>
            <person name="Antonio M."/>
            <person name="Oren A."/>
            <person name="Chaudhuri R.R."/>
            <person name="La Ragione R."/>
            <person name="Hildebrand F."/>
            <person name="Pallen M.J."/>
        </authorList>
    </citation>
    <scope>NUCLEOTIDE SEQUENCE</scope>
    <source>
        <strain evidence="2">CHK184-20233</strain>
    </source>
</reference>
<accession>A0A9D1DV15</accession>
<dbReference type="EMBL" id="DVHC01000050">
    <property type="protein sequence ID" value="HIR59329.1"/>
    <property type="molecule type" value="Genomic_DNA"/>
</dbReference>
<keyword evidence="1" id="KW-0732">Signal</keyword>
<dbReference type="Proteomes" id="UP000824232">
    <property type="component" value="Unassembled WGS sequence"/>
</dbReference>
<sequence>MKKYFLLLILVPLFLTGCSTDDVYQALDDTVQEQENNKFTLLEDRGYADEYGVAYYIEGTVRNDTSITYSYVQVQFNVYDEAGNIIGSCLDNINNLEGNGTWKFKAICTGNANSVSSYSLTGFSSW</sequence>
<evidence type="ECO:0000313" key="2">
    <source>
        <dbReference type="EMBL" id="HIR59329.1"/>
    </source>
</evidence>
<comment type="caution">
    <text evidence="2">The sequence shown here is derived from an EMBL/GenBank/DDBJ whole genome shotgun (WGS) entry which is preliminary data.</text>
</comment>
<gene>
    <name evidence="2" type="ORF">IAB38_04690</name>
</gene>
<evidence type="ECO:0008006" key="4">
    <source>
        <dbReference type="Google" id="ProtNLM"/>
    </source>
</evidence>
<dbReference type="InterPro" id="IPR047676">
    <property type="entry name" value="FxLYD_dom"/>
</dbReference>
<reference evidence="2" key="1">
    <citation type="submission" date="2020-10" db="EMBL/GenBank/DDBJ databases">
        <authorList>
            <person name="Gilroy R."/>
        </authorList>
    </citation>
    <scope>NUCLEOTIDE SEQUENCE</scope>
    <source>
        <strain evidence="2">CHK184-20233</strain>
    </source>
</reference>
<dbReference type="AlphaFoldDB" id="A0A9D1DV15"/>
<dbReference type="NCBIfam" id="NF038353">
    <property type="entry name" value="FxLYD_dom"/>
    <property type="match status" value="1"/>
</dbReference>
<dbReference type="PROSITE" id="PS51257">
    <property type="entry name" value="PROKAR_LIPOPROTEIN"/>
    <property type="match status" value="1"/>
</dbReference>
<evidence type="ECO:0000313" key="3">
    <source>
        <dbReference type="Proteomes" id="UP000824232"/>
    </source>
</evidence>